<keyword evidence="2" id="KW-0732">Signal</keyword>
<feature type="region of interest" description="Disordered" evidence="1">
    <location>
        <begin position="30"/>
        <end position="62"/>
    </location>
</feature>
<dbReference type="OrthoDB" id="5125120at2"/>
<feature type="signal peptide" evidence="2">
    <location>
        <begin position="1"/>
        <end position="30"/>
    </location>
</feature>
<evidence type="ECO:0000313" key="3">
    <source>
        <dbReference type="EMBL" id="OUE24249.1"/>
    </source>
</evidence>
<dbReference type="PROSITE" id="PS51257">
    <property type="entry name" value="PROKAR_LIPOPROTEIN"/>
    <property type="match status" value="1"/>
</dbReference>
<evidence type="ECO:0000313" key="4">
    <source>
        <dbReference type="Proteomes" id="UP000195101"/>
    </source>
</evidence>
<name>A0A251YJC4_9MICO</name>
<sequence>MRAPRTTVAWAGLCAAAVLTMSGCATPGGAGGGAGGGLTPEEPPIDLPTSTATPTPTPTRTPESLVTECADASPAALAAVNASIARDPGPYPGLQLDGLETVWDPDEEVWTLAGMVVPPIEDGVEPERFVALWATDQDPTRPDFTGTIWSAVNGSDMVSDAPHLDSFQPLTLDGPGPIGLGCGDFYPELAGRVG</sequence>
<protein>
    <recommendedName>
        <fullName evidence="5">Lipoprotein</fullName>
    </recommendedName>
</protein>
<dbReference type="AlphaFoldDB" id="A0A251YJC4"/>
<accession>A0A251YJC4</accession>
<evidence type="ECO:0008006" key="5">
    <source>
        <dbReference type="Google" id="ProtNLM"/>
    </source>
</evidence>
<gene>
    <name evidence="3" type="ORF">BFL37_10085</name>
</gene>
<comment type="caution">
    <text evidence="3">The sequence shown here is derived from an EMBL/GenBank/DDBJ whole genome shotgun (WGS) entry which is preliminary data.</text>
</comment>
<evidence type="ECO:0000256" key="1">
    <source>
        <dbReference type="SAM" id="MobiDB-lite"/>
    </source>
</evidence>
<dbReference type="EMBL" id="MDJZ01000016">
    <property type="protein sequence ID" value="OUE24249.1"/>
    <property type="molecule type" value="Genomic_DNA"/>
</dbReference>
<dbReference type="Proteomes" id="UP000195101">
    <property type="component" value="Unassembled WGS sequence"/>
</dbReference>
<evidence type="ECO:0000256" key="2">
    <source>
        <dbReference type="SAM" id="SignalP"/>
    </source>
</evidence>
<organism evidence="3 4">
    <name type="scientific">Clavibacter michiganensis</name>
    <dbReference type="NCBI Taxonomy" id="28447"/>
    <lineage>
        <taxon>Bacteria</taxon>
        <taxon>Bacillati</taxon>
        <taxon>Actinomycetota</taxon>
        <taxon>Actinomycetes</taxon>
        <taxon>Micrococcales</taxon>
        <taxon>Microbacteriaceae</taxon>
        <taxon>Clavibacter</taxon>
    </lineage>
</organism>
<feature type="compositionally biased region" description="Low complexity" evidence="1">
    <location>
        <begin position="48"/>
        <end position="62"/>
    </location>
</feature>
<reference evidence="3 4" key="1">
    <citation type="submission" date="2016-08" db="EMBL/GenBank/DDBJ databases">
        <title>Genome sequence of Clavibacter michiganensis spp strain CFBP8019.</title>
        <authorList>
            <person name="Thapa S.P."/>
            <person name="Coaker G."/>
            <person name="Jacques M.-A."/>
        </authorList>
    </citation>
    <scope>NUCLEOTIDE SEQUENCE [LARGE SCALE GENOMIC DNA]</scope>
    <source>
        <strain evidence="3">CFBP8019</strain>
    </source>
</reference>
<keyword evidence="4" id="KW-1185">Reference proteome</keyword>
<feature type="chain" id="PRO_5039016544" description="Lipoprotein" evidence="2">
    <location>
        <begin position="31"/>
        <end position="194"/>
    </location>
</feature>
<proteinExistence type="predicted"/>
<dbReference type="RefSeq" id="WP_086514994.1">
    <property type="nucleotide sequence ID" value="NZ_MDJZ01000016.1"/>
</dbReference>